<protein>
    <submittedName>
        <fullName evidence="2">Uncharacterized protein</fullName>
    </submittedName>
</protein>
<evidence type="ECO:0000313" key="3">
    <source>
        <dbReference type="Proteomes" id="UP000515804"/>
    </source>
</evidence>
<accession>A0A7G9ST18</accession>
<organism evidence="2 3">
    <name type="scientific">Thermomonas carbonis</name>
    <dbReference type="NCBI Taxonomy" id="1463158"/>
    <lineage>
        <taxon>Bacteria</taxon>
        <taxon>Pseudomonadati</taxon>
        <taxon>Pseudomonadota</taxon>
        <taxon>Gammaproteobacteria</taxon>
        <taxon>Lysobacterales</taxon>
        <taxon>Lysobacteraceae</taxon>
        <taxon>Thermomonas</taxon>
    </lineage>
</organism>
<dbReference type="KEGG" id="tcn:H9L16_05285"/>
<keyword evidence="1" id="KW-0812">Transmembrane</keyword>
<feature type="transmembrane region" description="Helical" evidence="1">
    <location>
        <begin position="30"/>
        <end position="48"/>
    </location>
</feature>
<reference evidence="2 3" key="1">
    <citation type="submission" date="2020-08" db="EMBL/GenBank/DDBJ databases">
        <title>Genome sequence of Thermomonas carbonis KCTC 42013T.</title>
        <authorList>
            <person name="Hyun D.-W."/>
            <person name="Bae J.-W."/>
        </authorList>
    </citation>
    <scope>NUCLEOTIDE SEQUENCE [LARGE SCALE GENOMIC DNA]</scope>
    <source>
        <strain evidence="2 3">KCTC 42013</strain>
    </source>
</reference>
<keyword evidence="1" id="KW-1133">Transmembrane helix</keyword>
<name>A0A7G9ST18_9GAMM</name>
<evidence type="ECO:0000313" key="2">
    <source>
        <dbReference type="EMBL" id="QNN70993.1"/>
    </source>
</evidence>
<evidence type="ECO:0000256" key="1">
    <source>
        <dbReference type="SAM" id="Phobius"/>
    </source>
</evidence>
<proteinExistence type="predicted"/>
<dbReference type="RefSeq" id="WP_187553508.1">
    <property type="nucleotide sequence ID" value="NZ_BMZL01000001.1"/>
</dbReference>
<keyword evidence="3" id="KW-1185">Reference proteome</keyword>
<sequence>MHWLFLLIGFAILVMSFLTANTVVMVLCWLVALVLFGLWLAAMYSARVSSQERDVSMMIDPAELRRFREQAEARKAAAASQDTPD</sequence>
<gene>
    <name evidence="2" type="ORF">H9L16_05285</name>
</gene>
<dbReference type="Proteomes" id="UP000515804">
    <property type="component" value="Chromosome"/>
</dbReference>
<dbReference type="EMBL" id="CP060719">
    <property type="protein sequence ID" value="QNN70993.1"/>
    <property type="molecule type" value="Genomic_DNA"/>
</dbReference>
<keyword evidence="1" id="KW-0472">Membrane</keyword>
<dbReference type="AlphaFoldDB" id="A0A7G9ST18"/>